<dbReference type="Pfam" id="PF13715">
    <property type="entry name" value="CarbopepD_reg_2"/>
    <property type="match status" value="1"/>
</dbReference>
<proteinExistence type="predicted"/>
<dbReference type="InterPro" id="IPR041700">
    <property type="entry name" value="OMP_b-brl_3"/>
</dbReference>
<evidence type="ECO:0000259" key="5">
    <source>
        <dbReference type="Pfam" id="PF14905"/>
    </source>
</evidence>
<evidence type="ECO:0000256" key="1">
    <source>
        <dbReference type="ARBA" id="ARBA00004442"/>
    </source>
</evidence>
<protein>
    <submittedName>
        <fullName evidence="6">TonB-dependent receptor</fullName>
    </submittedName>
</protein>
<name>A0ABU7XY58_9FLAO</name>
<dbReference type="InterPro" id="IPR036942">
    <property type="entry name" value="Beta-barrel_TonB_sf"/>
</dbReference>
<keyword evidence="4" id="KW-0732">Signal</keyword>
<keyword evidence="6" id="KW-0675">Receptor</keyword>
<dbReference type="SUPFAM" id="SSF56935">
    <property type="entry name" value="Porins"/>
    <property type="match status" value="1"/>
</dbReference>
<feature type="domain" description="Outer membrane protein beta-barrel" evidence="5">
    <location>
        <begin position="376"/>
        <end position="783"/>
    </location>
</feature>
<keyword evidence="3" id="KW-0998">Cell outer membrane</keyword>
<evidence type="ECO:0000313" key="6">
    <source>
        <dbReference type="EMBL" id="MEF3835453.1"/>
    </source>
</evidence>
<dbReference type="Gene3D" id="2.40.170.20">
    <property type="entry name" value="TonB-dependent receptor, beta-barrel domain"/>
    <property type="match status" value="1"/>
</dbReference>
<dbReference type="EMBL" id="JAODOP010000004">
    <property type="protein sequence ID" value="MEF3835453.1"/>
    <property type="molecule type" value="Genomic_DNA"/>
</dbReference>
<dbReference type="SUPFAM" id="SSF49464">
    <property type="entry name" value="Carboxypeptidase regulatory domain-like"/>
    <property type="match status" value="1"/>
</dbReference>
<dbReference type="InterPro" id="IPR008969">
    <property type="entry name" value="CarboxyPept-like_regulatory"/>
</dbReference>
<comment type="subcellular location">
    <subcellularLocation>
        <location evidence="1">Cell outer membrane</location>
    </subcellularLocation>
</comment>
<comment type="caution">
    <text evidence="6">The sequence shown here is derived from an EMBL/GenBank/DDBJ whole genome shotgun (WGS) entry which is preliminary data.</text>
</comment>
<dbReference type="Pfam" id="PF14905">
    <property type="entry name" value="OMP_b-brl_3"/>
    <property type="match status" value="1"/>
</dbReference>
<reference evidence="6 7" key="1">
    <citation type="submission" date="2022-09" db="EMBL/GenBank/DDBJ databases">
        <title>Genome sequencing of Flavivirga sp. MEBiC05379.</title>
        <authorList>
            <person name="Oh H.-M."/>
            <person name="Kwon K.K."/>
            <person name="Park M.J."/>
            <person name="Yang S.-H."/>
        </authorList>
    </citation>
    <scope>NUCLEOTIDE SEQUENCE [LARGE SCALE GENOMIC DNA]</scope>
    <source>
        <strain evidence="6 7">MEBiC05379</strain>
    </source>
</reference>
<dbReference type="RefSeq" id="WP_303307738.1">
    <property type="nucleotide sequence ID" value="NZ_JAODOP010000004.1"/>
</dbReference>
<keyword evidence="7" id="KW-1185">Reference proteome</keyword>
<gene>
    <name evidence="6" type="ORF">N1F79_20180</name>
</gene>
<dbReference type="Proteomes" id="UP001337305">
    <property type="component" value="Unassembled WGS sequence"/>
</dbReference>
<evidence type="ECO:0000313" key="7">
    <source>
        <dbReference type="Proteomes" id="UP001337305"/>
    </source>
</evidence>
<dbReference type="PANTHER" id="PTHR40980">
    <property type="entry name" value="PLUG DOMAIN-CONTAINING PROTEIN"/>
    <property type="match status" value="1"/>
</dbReference>
<evidence type="ECO:0000256" key="2">
    <source>
        <dbReference type="ARBA" id="ARBA00023136"/>
    </source>
</evidence>
<feature type="signal peptide" evidence="4">
    <location>
        <begin position="1"/>
        <end position="19"/>
    </location>
</feature>
<dbReference type="Gene3D" id="2.60.40.1120">
    <property type="entry name" value="Carboxypeptidase-like, regulatory domain"/>
    <property type="match status" value="1"/>
</dbReference>
<evidence type="ECO:0000256" key="4">
    <source>
        <dbReference type="SAM" id="SignalP"/>
    </source>
</evidence>
<dbReference type="PANTHER" id="PTHR40980:SF4">
    <property type="entry name" value="TONB-DEPENDENT RECEPTOR-LIKE BETA-BARREL DOMAIN-CONTAINING PROTEIN"/>
    <property type="match status" value="1"/>
</dbReference>
<feature type="chain" id="PRO_5045137379" evidence="4">
    <location>
        <begin position="20"/>
        <end position="810"/>
    </location>
</feature>
<evidence type="ECO:0000256" key="3">
    <source>
        <dbReference type="ARBA" id="ARBA00023237"/>
    </source>
</evidence>
<sequence>MIKNLFYHFILLLSLSSFSQEYRLNGYVKDDNNNPIAHSNILITSLGGSKIANGTSTDEKGYFIIENLKAGDYILKIRFLGFKTYSTRVELDRNIHFDTIILEENLETLDGITVVAKRPTVNRMVDRLVFNVENSTLSNDNVLDVLKHTPGVLVHDGTITVKQSTPTVYINDRRVHLSSSEVQQLLEGTSATNVKSIEVITNPPAKYEAEGGAVLNIVTNRNIIAGYNGSVFGNYRQGSEFPKYSFGTSHFFKAKKLNTYINYSISPRKDFQHNNEFINFLNDNNQNTSSWETDYKRTRETSNQNINANIDYDINDRNSLGFSTSMLITPRDHTNTFVNSLTEVFNANKTLDSTFNTLNRKVDETFNLAFTLDYVHKFKKEGEKLSISTHHTNYDFSSFQNVDTDYRFPDNILIRSNRFQTFSSQVIKLYTGQLDYELPINGSAQFEAGGKVSNINSESILNQFIFENDIKIEDLQNSDTFLYDEINYAAYISYSKDWERWSFKSGLRVEHTDIKGNSLSTSQNSNNDYLKLFPSLHLLHKLNDNNELYFNYNKRIHRPRYNELNPFKYFLNDNVYITGDPNLKPQIDDTFTLGYTLKKDYAFELYYRYETDPTIRIIFQDNDNNKLTYVDTNINRSISYGLDFTTYKKLANNWNLYVLSSLFYYEEEFFALKSSNALLVNNRWSIFGQIINYYSFLKDHSLTADISYLYISPIVNGPTDASARSGIDISIKKTFWNKKATLSIGATDIFNTQNFKTITQYLNQDVFLKSRRENRLLTFGFNYKFGNFRLRTNKKEIDLNERERFKENTN</sequence>
<keyword evidence="2" id="KW-0472">Membrane</keyword>
<accession>A0ABU7XY58</accession>
<organism evidence="6 7">
    <name type="scientific">Flavivirga spongiicola</name>
    <dbReference type="NCBI Taxonomy" id="421621"/>
    <lineage>
        <taxon>Bacteria</taxon>
        <taxon>Pseudomonadati</taxon>
        <taxon>Bacteroidota</taxon>
        <taxon>Flavobacteriia</taxon>
        <taxon>Flavobacteriales</taxon>
        <taxon>Flavobacteriaceae</taxon>
        <taxon>Flavivirga</taxon>
    </lineage>
</organism>